<dbReference type="InterPro" id="IPR029024">
    <property type="entry name" value="TerB-like"/>
</dbReference>
<dbReference type="GO" id="GO:0005524">
    <property type="term" value="F:ATP binding"/>
    <property type="evidence" value="ECO:0007669"/>
    <property type="project" value="InterPro"/>
</dbReference>
<dbReference type="PANTHER" id="PTHR24361">
    <property type="entry name" value="MITOGEN-ACTIVATED KINASE KINASE KINASE"/>
    <property type="match status" value="1"/>
</dbReference>
<proteinExistence type="predicted"/>
<feature type="domain" description="Protein kinase" evidence="1">
    <location>
        <begin position="141"/>
        <end position="387"/>
    </location>
</feature>
<sequence>MPGEFFKPLVDYLKVLQQEWLSGKKPRGKDELEDEQEASYEAGMQAMQHEQFDEAVELLKKATQSRRYRKDAYYHLAECYQHLQMAALARKTYERLIRLDYHFKDVHKRIRALEAPKRKMPPRQSTPAPATTVSMSSADRYEMLSTIHEGKHTRIYRVRDTILGRIVALKQIDHHYPDCAGYLQQMKERTALKHPNILRVYDIDEQKGQVSMEYVEGRNLRYMLGLKERLSHKMVIHIAIQLVNGLHHAHSKKIVHHVLTPEHILLTHQCHVKITAFRAPDSFAHLQKTKRAYNYLYVPPEVLKGGTLTTASNIYSFGIILYEMFVKHTPFRLRQLKAFFHHQEPLEYERRVLPNGIQPIISRCLAVEPGARYPKIHSAGEDLMRWFQAQQQGAAHEHDLAAYKDYLLVAWADGRISTEEAAFLSNKRQELHITEQEAKIAESDVKQELKALLQNIGKM</sequence>
<dbReference type="PROSITE" id="PS50011">
    <property type="entry name" value="PROTEIN_KINASE_DOM"/>
    <property type="match status" value="1"/>
</dbReference>
<dbReference type="AlphaFoldDB" id="A0A2G6KB33"/>
<dbReference type="Gene3D" id="1.10.510.10">
    <property type="entry name" value="Transferase(Phosphotransferase) domain 1"/>
    <property type="match status" value="1"/>
</dbReference>
<dbReference type="Proteomes" id="UP000230821">
    <property type="component" value="Unassembled WGS sequence"/>
</dbReference>
<dbReference type="GO" id="GO:0004674">
    <property type="term" value="F:protein serine/threonine kinase activity"/>
    <property type="evidence" value="ECO:0007669"/>
    <property type="project" value="TreeGrafter"/>
</dbReference>
<accession>A0A2G6KB33</accession>
<dbReference type="SUPFAM" id="SSF48452">
    <property type="entry name" value="TPR-like"/>
    <property type="match status" value="1"/>
</dbReference>
<dbReference type="InterPro" id="IPR053235">
    <property type="entry name" value="Ser_Thr_kinase"/>
</dbReference>
<dbReference type="Pfam" id="PF00069">
    <property type="entry name" value="Pkinase"/>
    <property type="match status" value="1"/>
</dbReference>
<comment type="caution">
    <text evidence="2">The sequence shown here is derived from an EMBL/GenBank/DDBJ whole genome shotgun (WGS) entry which is preliminary data.</text>
</comment>
<evidence type="ECO:0000313" key="3">
    <source>
        <dbReference type="Proteomes" id="UP000230821"/>
    </source>
</evidence>
<reference evidence="2 3" key="1">
    <citation type="submission" date="2017-10" db="EMBL/GenBank/DDBJ databases">
        <title>Novel microbial diversity and functional potential in the marine mammal oral microbiome.</title>
        <authorList>
            <person name="Dudek N.K."/>
            <person name="Sun C.L."/>
            <person name="Burstein D."/>
            <person name="Kantor R.S."/>
            <person name="Aliaga Goltsman D.S."/>
            <person name="Bik E.M."/>
            <person name="Thomas B.C."/>
            <person name="Banfield J.F."/>
            <person name="Relman D.A."/>
        </authorList>
    </citation>
    <scope>NUCLEOTIDE SEQUENCE [LARGE SCALE GENOMIC DNA]</scope>
    <source>
        <strain evidence="2">DOLJORAL78_47_16</strain>
    </source>
</reference>
<evidence type="ECO:0000313" key="2">
    <source>
        <dbReference type="EMBL" id="PIE32871.1"/>
    </source>
</evidence>
<protein>
    <recommendedName>
        <fullName evidence="1">Protein kinase domain-containing protein</fullName>
    </recommendedName>
</protein>
<gene>
    <name evidence="2" type="ORF">CSA56_13830</name>
</gene>
<dbReference type="SUPFAM" id="SSF56112">
    <property type="entry name" value="Protein kinase-like (PK-like)"/>
    <property type="match status" value="1"/>
</dbReference>
<dbReference type="EMBL" id="PDSK01000106">
    <property type="protein sequence ID" value="PIE32871.1"/>
    <property type="molecule type" value="Genomic_DNA"/>
</dbReference>
<organism evidence="2 3">
    <name type="scientific">candidate division KSB3 bacterium</name>
    <dbReference type="NCBI Taxonomy" id="2044937"/>
    <lineage>
        <taxon>Bacteria</taxon>
        <taxon>candidate division KSB3</taxon>
    </lineage>
</organism>
<name>A0A2G6KB33_9BACT</name>
<dbReference type="GO" id="GO:0005737">
    <property type="term" value="C:cytoplasm"/>
    <property type="evidence" value="ECO:0007669"/>
    <property type="project" value="TreeGrafter"/>
</dbReference>
<dbReference type="Gene3D" id="1.25.40.10">
    <property type="entry name" value="Tetratricopeptide repeat domain"/>
    <property type="match status" value="1"/>
</dbReference>
<evidence type="ECO:0000259" key="1">
    <source>
        <dbReference type="PROSITE" id="PS50011"/>
    </source>
</evidence>
<dbReference type="InterPro" id="IPR011009">
    <property type="entry name" value="Kinase-like_dom_sf"/>
</dbReference>
<dbReference type="InterPro" id="IPR011990">
    <property type="entry name" value="TPR-like_helical_dom_sf"/>
</dbReference>
<dbReference type="Gene3D" id="1.10.3680.10">
    <property type="entry name" value="TerB-like"/>
    <property type="match status" value="1"/>
</dbReference>
<dbReference type="CDD" id="cd14014">
    <property type="entry name" value="STKc_PknB_like"/>
    <property type="match status" value="1"/>
</dbReference>
<dbReference type="Pfam" id="PF14559">
    <property type="entry name" value="TPR_19"/>
    <property type="match status" value="1"/>
</dbReference>
<dbReference type="SUPFAM" id="SSF158682">
    <property type="entry name" value="TerB-like"/>
    <property type="match status" value="1"/>
</dbReference>
<dbReference type="InterPro" id="IPR000719">
    <property type="entry name" value="Prot_kinase_dom"/>
</dbReference>